<evidence type="ECO:0000256" key="7">
    <source>
        <dbReference type="ARBA" id="ARBA00022958"/>
    </source>
</evidence>
<name>A0A9D5X8E7_9ACTN</name>
<keyword evidence="1 9" id="KW-0808">Transferase</keyword>
<evidence type="ECO:0000256" key="6">
    <source>
        <dbReference type="ARBA" id="ARBA00022842"/>
    </source>
</evidence>
<keyword evidence="6 9" id="KW-0460">Magnesium</keyword>
<dbReference type="PANTHER" id="PTHR10584">
    <property type="entry name" value="SUGAR KINASE"/>
    <property type="match status" value="1"/>
</dbReference>
<dbReference type="PANTHER" id="PTHR10584:SF166">
    <property type="entry name" value="RIBOKINASE"/>
    <property type="match status" value="1"/>
</dbReference>
<dbReference type="AlphaFoldDB" id="A0A9D5X8E7"/>
<dbReference type="InterPro" id="IPR029056">
    <property type="entry name" value="Ribokinase-like"/>
</dbReference>
<feature type="binding site" evidence="9">
    <location>
        <position position="296"/>
    </location>
    <ligand>
        <name>K(+)</name>
        <dbReference type="ChEBI" id="CHEBI:29103"/>
    </ligand>
</feature>
<feature type="binding site" evidence="9">
    <location>
        <begin position="39"/>
        <end position="43"/>
    </location>
    <ligand>
        <name>substrate</name>
    </ligand>
</feature>
<dbReference type="Gene3D" id="3.40.1190.20">
    <property type="match status" value="1"/>
</dbReference>
<dbReference type="GO" id="GO:0005524">
    <property type="term" value="F:ATP binding"/>
    <property type="evidence" value="ECO:0007669"/>
    <property type="project" value="UniProtKB-UniRule"/>
</dbReference>
<comment type="subcellular location">
    <subcellularLocation>
        <location evidence="9">Cytoplasm</location>
    </subcellularLocation>
</comment>
<dbReference type="CDD" id="cd01174">
    <property type="entry name" value="ribokinase"/>
    <property type="match status" value="1"/>
</dbReference>
<feature type="binding site" evidence="9">
    <location>
        <position position="249"/>
    </location>
    <ligand>
        <name>K(+)</name>
        <dbReference type="ChEBI" id="CHEBI:29103"/>
    </ligand>
</feature>
<dbReference type="PRINTS" id="PR00990">
    <property type="entry name" value="RIBOKINASE"/>
</dbReference>
<reference evidence="11" key="1">
    <citation type="submission" date="2020-04" db="EMBL/GenBank/DDBJ databases">
        <title>Deep metagenomics examines the oral microbiome during advanced dental caries in children, revealing novel taxa and co-occurrences with host molecules.</title>
        <authorList>
            <person name="Baker J.L."/>
            <person name="Morton J.T."/>
            <person name="Dinis M."/>
            <person name="Alvarez R."/>
            <person name="Tran N.C."/>
            <person name="Knight R."/>
            <person name="Edlund A."/>
        </authorList>
    </citation>
    <scope>NUCLEOTIDE SEQUENCE</scope>
    <source>
        <strain evidence="11">JCVI_3_bin.11</strain>
    </source>
</reference>
<feature type="binding site" evidence="9">
    <location>
        <position position="290"/>
    </location>
    <ligand>
        <name>K(+)</name>
        <dbReference type="ChEBI" id="CHEBI:29103"/>
    </ligand>
</feature>
<evidence type="ECO:0000259" key="10">
    <source>
        <dbReference type="Pfam" id="PF00294"/>
    </source>
</evidence>
<feature type="binding site" evidence="9">
    <location>
        <begin position="11"/>
        <end position="13"/>
    </location>
    <ligand>
        <name>substrate</name>
    </ligand>
</feature>
<evidence type="ECO:0000256" key="8">
    <source>
        <dbReference type="ARBA" id="ARBA00023277"/>
    </source>
</evidence>
<sequence length="306" mass="31694">MGKVIVFGSLNMDISIEADKMPQQGETIGGKNLVTSPGGKGANQAVAAARMGADVHMIGAVGADSFGQDLKQSLIGYGVNAEQVDELSGVSTGVAVIVRVGGDNRIILDHGANHARTADDVKAVLDRIAKPGDVFLTQFECELSTTFELIRYAHELGLYTMVNPSPSATMTTGLLGSVDVLCLNEIEFADLFGEGKISPLADPKAAVQKVLASGVATAVLTLGSKGSIAADAHGVYQQECYLVDTVDTTCAGDTFMGTLAAFQASGQLEGHDIMQALDVAAKAAALATTKVGAQQSIPTYQQVVEF</sequence>
<evidence type="ECO:0000256" key="9">
    <source>
        <dbReference type="HAMAP-Rule" id="MF_01987"/>
    </source>
</evidence>
<feature type="binding site" evidence="9">
    <location>
        <begin position="221"/>
        <end position="226"/>
    </location>
    <ligand>
        <name>ATP</name>
        <dbReference type="ChEBI" id="CHEBI:30616"/>
    </ligand>
</feature>
<evidence type="ECO:0000256" key="5">
    <source>
        <dbReference type="ARBA" id="ARBA00022840"/>
    </source>
</evidence>
<dbReference type="HAMAP" id="MF_01987">
    <property type="entry name" value="Ribokinase"/>
    <property type="match status" value="1"/>
</dbReference>
<proteinExistence type="inferred from homology"/>
<evidence type="ECO:0000313" key="12">
    <source>
        <dbReference type="Proteomes" id="UP000787322"/>
    </source>
</evidence>
<dbReference type="EMBL" id="JABZGU010000130">
    <property type="protein sequence ID" value="MBF4803198.1"/>
    <property type="molecule type" value="Genomic_DNA"/>
</dbReference>
<accession>A0A9D5X8E7</accession>
<evidence type="ECO:0000256" key="2">
    <source>
        <dbReference type="ARBA" id="ARBA00022723"/>
    </source>
</evidence>
<dbReference type="InterPro" id="IPR002139">
    <property type="entry name" value="Ribo/fructo_kinase"/>
</dbReference>
<keyword evidence="5 9" id="KW-0067">ATP-binding</keyword>
<evidence type="ECO:0000256" key="1">
    <source>
        <dbReference type="ARBA" id="ARBA00022679"/>
    </source>
</evidence>
<dbReference type="Proteomes" id="UP000787322">
    <property type="component" value="Unassembled WGS sequence"/>
</dbReference>
<feature type="binding site" evidence="9">
    <location>
        <position position="184"/>
    </location>
    <ligand>
        <name>ATP</name>
        <dbReference type="ChEBI" id="CHEBI:30616"/>
    </ligand>
</feature>
<dbReference type="GO" id="GO:0019303">
    <property type="term" value="P:D-ribose catabolic process"/>
    <property type="evidence" value="ECO:0007669"/>
    <property type="project" value="UniProtKB-UniRule"/>
</dbReference>
<feature type="active site" description="Proton acceptor" evidence="9">
    <location>
        <position position="253"/>
    </location>
</feature>
<dbReference type="SUPFAM" id="SSF53613">
    <property type="entry name" value="Ribokinase-like"/>
    <property type="match status" value="1"/>
</dbReference>
<keyword evidence="3 9" id="KW-0547">Nucleotide-binding</keyword>
<feature type="binding site" evidence="9">
    <location>
        <position position="140"/>
    </location>
    <ligand>
        <name>substrate</name>
    </ligand>
</feature>
<keyword evidence="9" id="KW-0963">Cytoplasm</keyword>
<feature type="binding site" evidence="9">
    <location>
        <position position="247"/>
    </location>
    <ligand>
        <name>K(+)</name>
        <dbReference type="ChEBI" id="CHEBI:29103"/>
    </ligand>
</feature>
<comment type="activity regulation">
    <text evidence="9">Activated by a monovalent cation that binds near, but not in, the active site. The most likely occupant of the site in vivo is potassium. Ion binding induces a conformational change that may alter substrate affinity.</text>
</comment>
<dbReference type="GO" id="GO:0005737">
    <property type="term" value="C:cytoplasm"/>
    <property type="evidence" value="ECO:0007669"/>
    <property type="project" value="UniProtKB-SubCell"/>
</dbReference>
<dbReference type="Pfam" id="PF00294">
    <property type="entry name" value="PfkB"/>
    <property type="match status" value="1"/>
</dbReference>
<feature type="binding site" evidence="9">
    <location>
        <position position="292"/>
    </location>
    <ligand>
        <name>K(+)</name>
        <dbReference type="ChEBI" id="CHEBI:29103"/>
    </ligand>
</feature>
<keyword evidence="7 9" id="KW-0630">Potassium</keyword>
<dbReference type="GO" id="GO:0046872">
    <property type="term" value="F:metal ion binding"/>
    <property type="evidence" value="ECO:0007669"/>
    <property type="project" value="UniProtKB-KW"/>
</dbReference>
<evidence type="ECO:0000256" key="3">
    <source>
        <dbReference type="ARBA" id="ARBA00022741"/>
    </source>
</evidence>
<gene>
    <name evidence="9" type="primary">rbsK</name>
    <name evidence="11" type="ORF">HXK24_05215</name>
</gene>
<feature type="binding site" evidence="9">
    <location>
        <begin position="252"/>
        <end position="253"/>
    </location>
    <ligand>
        <name>ATP</name>
        <dbReference type="ChEBI" id="CHEBI:30616"/>
    </ligand>
</feature>
<feature type="binding site" evidence="9">
    <location>
        <position position="253"/>
    </location>
    <ligand>
        <name>substrate</name>
    </ligand>
</feature>
<comment type="pathway">
    <text evidence="9">Carbohydrate metabolism; D-ribose degradation; D-ribose 5-phosphate from beta-D-ribopyranose: step 2/2.</text>
</comment>
<comment type="caution">
    <text evidence="9">Lacks conserved residue(s) required for the propagation of feature annotation.</text>
</comment>
<feature type="domain" description="Carbohydrate kinase PfkB" evidence="10">
    <location>
        <begin position="2"/>
        <end position="299"/>
    </location>
</feature>
<comment type="caution">
    <text evidence="11">The sequence shown here is derived from an EMBL/GenBank/DDBJ whole genome shotgun (WGS) entry which is preliminary data.</text>
</comment>
<feature type="binding site" evidence="9">
    <location>
        <position position="287"/>
    </location>
    <ligand>
        <name>K(+)</name>
        <dbReference type="ChEBI" id="CHEBI:29103"/>
    </ligand>
</feature>
<protein>
    <recommendedName>
        <fullName evidence="9">Ribokinase</fullName>
        <shortName evidence="9">RK</shortName>
        <ecNumber evidence="9">2.7.1.15</ecNumber>
    </recommendedName>
</protein>
<evidence type="ECO:0000313" key="11">
    <source>
        <dbReference type="EMBL" id="MBF4803198.1"/>
    </source>
</evidence>
<comment type="function">
    <text evidence="9">Catalyzes the phosphorylation of ribose at O-5 in a reaction requiring ATP and magnesium. The resulting D-ribose-5-phosphate can then be used either for sythesis of nucleotides, histidine, and tryptophan, or as a component of the pentose phosphate pathway.</text>
</comment>
<organism evidence="11 12">
    <name type="scientific">Lancefieldella parvula</name>
    <dbReference type="NCBI Taxonomy" id="1382"/>
    <lineage>
        <taxon>Bacteria</taxon>
        <taxon>Bacillati</taxon>
        <taxon>Actinomycetota</taxon>
        <taxon>Coriobacteriia</taxon>
        <taxon>Coriobacteriales</taxon>
        <taxon>Atopobiaceae</taxon>
        <taxon>Lancefieldella</taxon>
    </lineage>
</organism>
<dbReference type="EC" id="2.7.1.15" evidence="9"/>
<keyword evidence="4 9" id="KW-0418">Kinase</keyword>
<dbReference type="InterPro" id="IPR011611">
    <property type="entry name" value="PfkB_dom"/>
</dbReference>
<dbReference type="GO" id="GO:0004747">
    <property type="term" value="F:ribokinase activity"/>
    <property type="evidence" value="ECO:0007669"/>
    <property type="project" value="UniProtKB-UniRule"/>
</dbReference>
<keyword evidence="2 9" id="KW-0479">Metal-binding</keyword>
<dbReference type="InterPro" id="IPR011877">
    <property type="entry name" value="Ribokinase"/>
</dbReference>
<comment type="cofactor">
    <cofactor evidence="9">
        <name>Mg(2+)</name>
        <dbReference type="ChEBI" id="CHEBI:18420"/>
    </cofactor>
    <text evidence="9">Requires a divalent cation, most likely magnesium in vivo, as an electrophilic catalyst to aid phosphoryl group transfer. It is the chelate of the metal and the nucleotide that is the actual substrate.</text>
</comment>
<evidence type="ECO:0000256" key="4">
    <source>
        <dbReference type="ARBA" id="ARBA00022777"/>
    </source>
</evidence>
<comment type="similarity">
    <text evidence="9">Belongs to the carbohydrate kinase PfkB family. Ribokinase subfamily.</text>
</comment>
<comment type="subunit">
    <text evidence="9">Homodimer.</text>
</comment>
<keyword evidence="8 9" id="KW-0119">Carbohydrate metabolism</keyword>
<comment type="catalytic activity">
    <reaction evidence="9">
        <text>D-ribose + ATP = D-ribose 5-phosphate + ADP + H(+)</text>
        <dbReference type="Rhea" id="RHEA:13697"/>
        <dbReference type="ChEBI" id="CHEBI:15378"/>
        <dbReference type="ChEBI" id="CHEBI:30616"/>
        <dbReference type="ChEBI" id="CHEBI:47013"/>
        <dbReference type="ChEBI" id="CHEBI:78346"/>
        <dbReference type="ChEBI" id="CHEBI:456216"/>
        <dbReference type="EC" id="2.7.1.15"/>
    </reaction>
</comment>